<reference evidence="2 3" key="1">
    <citation type="submission" date="2014-10" db="EMBL/GenBank/DDBJ databases">
        <title>Pedobacter Kyungheensis.</title>
        <authorList>
            <person name="Anderson B.M."/>
            <person name="Newman J.D."/>
        </authorList>
    </citation>
    <scope>NUCLEOTIDE SEQUENCE [LARGE SCALE GENOMIC DNA]</scope>
    <source>
        <strain evidence="2 3">KACC 16221</strain>
    </source>
</reference>
<dbReference type="OrthoDB" id="771180at2"/>
<dbReference type="Proteomes" id="UP000031246">
    <property type="component" value="Unassembled WGS sequence"/>
</dbReference>
<comment type="caution">
    <text evidence="2">The sequence shown here is derived from an EMBL/GenBank/DDBJ whole genome shotgun (WGS) entry which is preliminary data.</text>
</comment>
<dbReference type="AlphaFoldDB" id="A0A0C1DRG4"/>
<gene>
    <name evidence="2" type="ORF">OC25_02375</name>
</gene>
<proteinExistence type="predicted"/>
<evidence type="ECO:0000313" key="2">
    <source>
        <dbReference type="EMBL" id="KIA96600.1"/>
    </source>
</evidence>
<keyword evidence="3" id="KW-1185">Reference proteome</keyword>
<sequence>MTMQEVDELEEWFKNVELPKPPVMLFPGTQIADVDKFLEAQFTSLRVDPNSKPNAPILYRLKAFKLLIESNL</sequence>
<protein>
    <recommendedName>
        <fullName evidence="1">DUF6965 domain-containing protein</fullName>
    </recommendedName>
</protein>
<organism evidence="2 3">
    <name type="scientific">Pedobacter kyungheensis</name>
    <dbReference type="NCBI Taxonomy" id="1069985"/>
    <lineage>
        <taxon>Bacteria</taxon>
        <taxon>Pseudomonadati</taxon>
        <taxon>Bacteroidota</taxon>
        <taxon>Sphingobacteriia</taxon>
        <taxon>Sphingobacteriales</taxon>
        <taxon>Sphingobacteriaceae</taxon>
        <taxon>Pedobacter</taxon>
    </lineage>
</organism>
<name>A0A0C1DRG4_9SPHI</name>
<dbReference type="InterPro" id="IPR054238">
    <property type="entry name" value="DUF6965"/>
</dbReference>
<dbReference type="Pfam" id="PF22292">
    <property type="entry name" value="DUF6965"/>
    <property type="match status" value="1"/>
</dbReference>
<dbReference type="EMBL" id="JSYN01000002">
    <property type="protein sequence ID" value="KIA96600.1"/>
    <property type="molecule type" value="Genomic_DNA"/>
</dbReference>
<accession>A0A0C1DRG4</accession>
<evidence type="ECO:0000259" key="1">
    <source>
        <dbReference type="Pfam" id="PF22292"/>
    </source>
</evidence>
<evidence type="ECO:0000313" key="3">
    <source>
        <dbReference type="Proteomes" id="UP000031246"/>
    </source>
</evidence>
<dbReference type="RefSeq" id="WP_039471288.1">
    <property type="nucleotide sequence ID" value="NZ_JSYN01000002.1"/>
</dbReference>
<feature type="domain" description="DUF6965" evidence="1">
    <location>
        <begin position="4"/>
        <end position="70"/>
    </location>
</feature>